<evidence type="ECO:0000256" key="1">
    <source>
        <dbReference type="ARBA" id="ARBA00011073"/>
    </source>
</evidence>
<feature type="domain" description="Peptidase S8/S53" evidence="9">
    <location>
        <begin position="121"/>
        <end position="543"/>
    </location>
</feature>
<dbReference type="InterPro" id="IPR015500">
    <property type="entry name" value="Peptidase_S8_subtilisin-rel"/>
</dbReference>
<dbReference type="Gene3D" id="3.40.50.200">
    <property type="entry name" value="Peptidase S8/S53 domain"/>
    <property type="match status" value="1"/>
</dbReference>
<dbReference type="Proteomes" id="UP000886595">
    <property type="component" value="Unassembled WGS sequence"/>
</dbReference>
<keyword evidence="2 7" id="KW-0645">Protease</keyword>
<dbReference type="GO" id="GO:0004252">
    <property type="term" value="F:serine-type endopeptidase activity"/>
    <property type="evidence" value="ECO:0007669"/>
    <property type="project" value="UniProtKB-UniRule"/>
</dbReference>
<evidence type="ECO:0000259" key="9">
    <source>
        <dbReference type="Pfam" id="PF00082"/>
    </source>
</evidence>
<evidence type="ECO:0000313" key="13">
    <source>
        <dbReference type="Proteomes" id="UP000886595"/>
    </source>
</evidence>
<dbReference type="Pfam" id="PF00082">
    <property type="entry name" value="Peptidase_S8"/>
    <property type="match status" value="1"/>
</dbReference>
<organism evidence="12 13">
    <name type="scientific">Brassica carinata</name>
    <name type="common">Ethiopian mustard</name>
    <name type="synonym">Abyssinian cabbage</name>
    <dbReference type="NCBI Taxonomy" id="52824"/>
    <lineage>
        <taxon>Eukaryota</taxon>
        <taxon>Viridiplantae</taxon>
        <taxon>Streptophyta</taxon>
        <taxon>Embryophyta</taxon>
        <taxon>Tracheophyta</taxon>
        <taxon>Spermatophyta</taxon>
        <taxon>Magnoliopsida</taxon>
        <taxon>eudicotyledons</taxon>
        <taxon>Gunneridae</taxon>
        <taxon>Pentapetalae</taxon>
        <taxon>rosids</taxon>
        <taxon>malvids</taxon>
        <taxon>Brassicales</taxon>
        <taxon>Brassicaceae</taxon>
        <taxon>Brassiceae</taxon>
        <taxon>Brassica</taxon>
    </lineage>
</organism>
<evidence type="ECO:0000256" key="4">
    <source>
        <dbReference type="ARBA" id="ARBA00022801"/>
    </source>
</evidence>
<dbReference type="AlphaFoldDB" id="A0A8X7U371"/>
<dbReference type="FunFam" id="3.40.50.200:FF:000006">
    <property type="entry name" value="Subtilisin-like protease SBT1.5"/>
    <property type="match status" value="1"/>
</dbReference>
<accession>A0A8X7U371</accession>
<proteinExistence type="inferred from homology"/>
<evidence type="ECO:0000259" key="11">
    <source>
        <dbReference type="Pfam" id="PF17766"/>
    </source>
</evidence>
<dbReference type="Gene3D" id="3.30.70.80">
    <property type="entry name" value="Peptidase S8 propeptide/proteinase inhibitor I9"/>
    <property type="match status" value="1"/>
</dbReference>
<dbReference type="InterPro" id="IPR010259">
    <property type="entry name" value="S8pro/Inhibitor_I9"/>
</dbReference>
<evidence type="ECO:0000256" key="6">
    <source>
        <dbReference type="PIRSR" id="PIRSR615500-1"/>
    </source>
</evidence>
<dbReference type="Gene3D" id="3.50.30.30">
    <property type="match status" value="1"/>
</dbReference>
<dbReference type="InterPro" id="IPR036852">
    <property type="entry name" value="Peptidase_S8/S53_dom_sf"/>
</dbReference>
<feature type="signal peptide" evidence="8">
    <location>
        <begin position="1"/>
        <end position="19"/>
    </location>
</feature>
<dbReference type="InterPro" id="IPR037045">
    <property type="entry name" value="S8pro/Inhibitor_I9_sf"/>
</dbReference>
<dbReference type="GO" id="GO:0006508">
    <property type="term" value="P:proteolysis"/>
    <property type="evidence" value="ECO:0007669"/>
    <property type="project" value="UniProtKB-KW"/>
</dbReference>
<dbReference type="EMBL" id="JAAMPC010000014">
    <property type="protein sequence ID" value="KAG2263504.1"/>
    <property type="molecule type" value="Genomic_DNA"/>
</dbReference>
<dbReference type="PANTHER" id="PTHR10795">
    <property type="entry name" value="PROPROTEIN CONVERTASE SUBTILISIN/KEXIN"/>
    <property type="match status" value="1"/>
</dbReference>
<feature type="chain" id="PRO_5036457318" evidence="8">
    <location>
        <begin position="20"/>
        <end position="729"/>
    </location>
</feature>
<dbReference type="PROSITE" id="PS51892">
    <property type="entry name" value="SUBTILASE"/>
    <property type="match status" value="1"/>
</dbReference>
<feature type="active site" description="Charge relay system" evidence="6 7">
    <location>
        <position position="508"/>
    </location>
</feature>
<dbReference type="CDD" id="cd02120">
    <property type="entry name" value="PA_subtilisin_like"/>
    <property type="match status" value="1"/>
</dbReference>
<comment type="similarity">
    <text evidence="1 7">Belongs to the peptidase S8 family.</text>
</comment>
<dbReference type="InterPro" id="IPR000209">
    <property type="entry name" value="Peptidase_S8/S53_dom"/>
</dbReference>
<evidence type="ECO:0000313" key="12">
    <source>
        <dbReference type="EMBL" id="KAG2263504.1"/>
    </source>
</evidence>
<dbReference type="InterPro" id="IPR045051">
    <property type="entry name" value="SBT"/>
</dbReference>
<reference evidence="12 13" key="1">
    <citation type="submission" date="2020-02" db="EMBL/GenBank/DDBJ databases">
        <authorList>
            <person name="Ma Q."/>
            <person name="Huang Y."/>
            <person name="Song X."/>
            <person name="Pei D."/>
        </authorList>
    </citation>
    <scope>NUCLEOTIDE SEQUENCE [LARGE SCALE GENOMIC DNA]</scope>
    <source>
        <strain evidence="12">Sxm20200214</strain>
        <tissue evidence="12">Leaf</tissue>
    </source>
</reference>
<dbReference type="CDD" id="cd04852">
    <property type="entry name" value="Peptidases_S8_3"/>
    <property type="match status" value="1"/>
</dbReference>
<dbReference type="OrthoDB" id="1074581at2759"/>
<dbReference type="SUPFAM" id="SSF52743">
    <property type="entry name" value="Subtilisin-like"/>
    <property type="match status" value="1"/>
</dbReference>
<dbReference type="PRINTS" id="PR00723">
    <property type="entry name" value="SUBTILISIN"/>
</dbReference>
<dbReference type="Gene3D" id="2.60.40.2310">
    <property type="match status" value="1"/>
</dbReference>
<dbReference type="InterPro" id="IPR034197">
    <property type="entry name" value="Peptidases_S8_3"/>
</dbReference>
<evidence type="ECO:0000256" key="5">
    <source>
        <dbReference type="ARBA" id="ARBA00022825"/>
    </source>
</evidence>
<keyword evidence="13" id="KW-1185">Reference proteome</keyword>
<keyword evidence="3 8" id="KW-0732">Signal</keyword>
<evidence type="ECO:0000256" key="2">
    <source>
        <dbReference type="ARBA" id="ARBA00022670"/>
    </source>
</evidence>
<evidence type="ECO:0000256" key="8">
    <source>
        <dbReference type="SAM" id="SignalP"/>
    </source>
</evidence>
<gene>
    <name evidence="12" type="ORF">Bca52824_070583</name>
</gene>
<dbReference type="InterPro" id="IPR041469">
    <property type="entry name" value="Subtilisin-like_FN3"/>
</dbReference>
<feature type="active site" description="Charge relay system" evidence="6 7">
    <location>
        <position position="202"/>
    </location>
</feature>
<comment type="caution">
    <text evidence="12">The sequence shown here is derived from an EMBL/GenBank/DDBJ whole genome shotgun (WGS) entry which is preliminary data.</text>
</comment>
<keyword evidence="5 7" id="KW-0720">Serine protease</keyword>
<keyword evidence="4 7" id="KW-0378">Hydrolase</keyword>
<name>A0A8X7U371_BRACI</name>
<evidence type="ECO:0000256" key="7">
    <source>
        <dbReference type="PROSITE-ProRule" id="PRU01240"/>
    </source>
</evidence>
<feature type="active site" description="Charge relay system" evidence="6 7">
    <location>
        <position position="129"/>
    </location>
</feature>
<protein>
    <submittedName>
        <fullName evidence="12">Uncharacterized protein</fullName>
    </submittedName>
</protein>
<feature type="domain" description="Subtilisin-like protease fibronectin type-III" evidence="11">
    <location>
        <begin position="623"/>
        <end position="723"/>
    </location>
</feature>
<dbReference type="Pfam" id="PF05922">
    <property type="entry name" value="Inhibitor_I9"/>
    <property type="match status" value="1"/>
</dbReference>
<feature type="domain" description="Inhibitor I9" evidence="10">
    <location>
        <begin position="36"/>
        <end position="97"/>
    </location>
</feature>
<sequence>MPFSVFGLLLFLMFSCVSSDTNMNIVHTASMPLMFGAKHLWHETLIRRVSSLEGILLYSYKDAIEGFAARLTPSEVEDLRLQPGVIAVVPDVRYELQTTRSPFFLGLDDQQERFSSNSSSSNVVVGVIDTGVWPESESFNDEGFGPPPRTWKGECEGGTNFTASLCNRKLIGARFFYKGFEAENFRIDESHEFKSPRDSDGHGTHTSSTAAGSAVKDASFLGYAAGVARGMAPGTRIAIYKACWYSGYCMSSDILAAMDKAIEDKVNVLSISLGLGVLNYDQDGIAIGALAAVERGIFVSASAGNSGPKESTLMNVAPWITTVGAGTVDRDFPATALLGNGKAFAGYSSLFKRRRRVLTNTQAPLVYALLGGNFTGKIVLVDMGGYVDTKSGALGIIYANTALNGMELIARYDVVPSLAVDKQSGDEIRDYVTRESNPTATITFKGTVVNVKPSPVVAGFSSRGPNTITPEILKPDVIAPGVNIIAAWTGSSRPDLFRQGFSIQSGTSMACPHLSGLAALLKAAHPEWSPAAVRSALMTTANGSGNDGKPILDISNHKPSTPFVHGAGHVSPVSALTPGLIYDLTTEDYLHFLCASNYTLSQIKIIARRDFECDPNKKYRIADFNYPSFAVSINHSRGGDGAYRYTRIVTSVGGAGIYTVKVVSDKKAVNISVEPAVLNFKQVNEKKSYTVTFIVNPSMPSGTNSFGGIEWSDGRHVVRSPVALSWRSG</sequence>
<dbReference type="Pfam" id="PF17766">
    <property type="entry name" value="fn3_6"/>
    <property type="match status" value="1"/>
</dbReference>
<evidence type="ECO:0000256" key="3">
    <source>
        <dbReference type="ARBA" id="ARBA00022729"/>
    </source>
</evidence>
<evidence type="ECO:0000259" key="10">
    <source>
        <dbReference type="Pfam" id="PF05922"/>
    </source>
</evidence>